<dbReference type="OrthoDB" id="31298at2157"/>
<keyword evidence="7" id="KW-0029">Amino-acid transport</keyword>
<evidence type="ECO:0000256" key="2">
    <source>
        <dbReference type="ARBA" id="ARBA00005417"/>
    </source>
</evidence>
<dbReference type="InterPro" id="IPR003439">
    <property type="entry name" value="ABC_transporter-like_ATP-bd"/>
</dbReference>
<dbReference type="RefSeq" id="WP_011752570.1">
    <property type="nucleotide sequence ID" value="NC_008698.1"/>
</dbReference>
<keyword evidence="4" id="KW-1003">Cell membrane</keyword>
<evidence type="ECO:0000256" key="5">
    <source>
        <dbReference type="ARBA" id="ARBA00022741"/>
    </source>
</evidence>
<reference evidence="11" key="1">
    <citation type="journal article" date="2008" name="J. Bacteriol.">
        <title>Genome sequence of Thermofilum pendens reveals an exceptional loss of biosynthetic pathways without genome reduction.</title>
        <authorList>
            <person name="Anderson I."/>
            <person name="Rodriguez J."/>
            <person name="Susanti D."/>
            <person name="Porat I."/>
            <person name="Reich C."/>
            <person name="Ulrich L.E."/>
            <person name="Elkins J.G."/>
            <person name="Mavromatis K."/>
            <person name="Lykidis A."/>
            <person name="Kim E."/>
            <person name="Thompson L.S."/>
            <person name="Nolan M."/>
            <person name="Land M."/>
            <person name="Copeland A."/>
            <person name="Lapidus A."/>
            <person name="Lucas S."/>
            <person name="Detter C."/>
            <person name="Zhulin I.B."/>
            <person name="Olsen G.J."/>
            <person name="Whitman W."/>
            <person name="Mukhopadhyay B."/>
            <person name="Bristow J."/>
            <person name="Kyrpides N."/>
        </authorList>
    </citation>
    <scope>NUCLEOTIDE SEQUENCE [LARGE SCALE GENOMIC DNA]</scope>
    <source>
        <strain evidence="11">DSM 2475 / Hrk 5</strain>
    </source>
</reference>
<dbReference type="AlphaFoldDB" id="A1RYM5"/>
<dbReference type="HOGENOM" id="CLU_000604_1_22_2"/>
<dbReference type="PANTHER" id="PTHR43166:SF9">
    <property type="entry name" value="GLUTAMATE_ASPARTATE IMPORT ATP-BINDING PROTEIN GLTL"/>
    <property type="match status" value="1"/>
</dbReference>
<dbReference type="eggNOG" id="arCOG00923">
    <property type="taxonomic scope" value="Archaea"/>
</dbReference>
<dbReference type="PANTHER" id="PTHR43166">
    <property type="entry name" value="AMINO ACID IMPORT ATP-BINDING PROTEIN"/>
    <property type="match status" value="1"/>
</dbReference>
<evidence type="ECO:0000313" key="11">
    <source>
        <dbReference type="Proteomes" id="UP000000641"/>
    </source>
</evidence>
<dbReference type="GO" id="GO:0016887">
    <property type="term" value="F:ATP hydrolysis activity"/>
    <property type="evidence" value="ECO:0007669"/>
    <property type="project" value="InterPro"/>
</dbReference>
<dbReference type="GO" id="GO:0015424">
    <property type="term" value="F:ABC-type amino acid transporter activity"/>
    <property type="evidence" value="ECO:0007669"/>
    <property type="project" value="InterPro"/>
</dbReference>
<accession>A1RYM5</accession>
<feature type="domain" description="ABC transporter" evidence="9">
    <location>
        <begin position="6"/>
        <end position="240"/>
    </location>
</feature>
<dbReference type="PIRSF" id="PIRSF039085">
    <property type="entry name" value="ABC_ATPase_HisP"/>
    <property type="match status" value="1"/>
</dbReference>
<dbReference type="EMBL" id="CP000505">
    <property type="protein sequence ID" value="ABL78305.1"/>
    <property type="molecule type" value="Genomic_DNA"/>
</dbReference>
<name>A1RYM5_THEPD</name>
<dbReference type="InterPro" id="IPR050086">
    <property type="entry name" value="MetN_ABC_transporter-like"/>
</dbReference>
<evidence type="ECO:0000256" key="4">
    <source>
        <dbReference type="ARBA" id="ARBA00022475"/>
    </source>
</evidence>
<evidence type="ECO:0000313" key="10">
    <source>
        <dbReference type="EMBL" id="ABL78305.1"/>
    </source>
</evidence>
<keyword evidence="6" id="KW-0067">ATP-binding</keyword>
<comment type="subcellular location">
    <subcellularLocation>
        <location evidence="1">Cell membrane</location>
        <topology evidence="1">Peripheral membrane protein</topology>
    </subcellularLocation>
</comment>
<dbReference type="SUPFAM" id="SSF52540">
    <property type="entry name" value="P-loop containing nucleoside triphosphate hydrolases"/>
    <property type="match status" value="1"/>
</dbReference>
<keyword evidence="3" id="KW-0813">Transport</keyword>
<keyword evidence="8" id="KW-0472">Membrane</keyword>
<evidence type="ECO:0000256" key="6">
    <source>
        <dbReference type="ARBA" id="ARBA00022840"/>
    </source>
</evidence>
<dbReference type="Proteomes" id="UP000000641">
    <property type="component" value="Chromosome"/>
</dbReference>
<dbReference type="InterPro" id="IPR027417">
    <property type="entry name" value="P-loop_NTPase"/>
</dbReference>
<dbReference type="InterPro" id="IPR030679">
    <property type="entry name" value="ABC_ATPase_HisP-typ"/>
</dbReference>
<gene>
    <name evidence="10" type="ordered locus">Tpen_0904</name>
</gene>
<dbReference type="Pfam" id="PF00005">
    <property type="entry name" value="ABC_tran"/>
    <property type="match status" value="1"/>
</dbReference>
<dbReference type="GeneID" id="4602227"/>
<dbReference type="STRING" id="368408.Tpen_0904"/>
<proteinExistence type="inferred from homology"/>
<dbReference type="EnsemblBacteria" id="ABL78305">
    <property type="protein sequence ID" value="ABL78305"/>
    <property type="gene ID" value="Tpen_0904"/>
</dbReference>
<dbReference type="InterPro" id="IPR017871">
    <property type="entry name" value="ABC_transporter-like_CS"/>
</dbReference>
<protein>
    <submittedName>
        <fullName evidence="10">ABC transporter related</fullName>
    </submittedName>
</protein>
<dbReference type="PROSITE" id="PS50893">
    <property type="entry name" value="ABC_TRANSPORTER_2"/>
    <property type="match status" value="1"/>
</dbReference>
<evidence type="ECO:0000256" key="8">
    <source>
        <dbReference type="ARBA" id="ARBA00023136"/>
    </source>
</evidence>
<evidence type="ECO:0000256" key="3">
    <source>
        <dbReference type="ARBA" id="ARBA00022448"/>
    </source>
</evidence>
<dbReference type="PROSITE" id="PS00211">
    <property type="entry name" value="ABC_TRANSPORTER_1"/>
    <property type="match status" value="1"/>
</dbReference>
<evidence type="ECO:0000256" key="1">
    <source>
        <dbReference type="ARBA" id="ARBA00004202"/>
    </source>
</evidence>
<evidence type="ECO:0000256" key="7">
    <source>
        <dbReference type="ARBA" id="ARBA00022970"/>
    </source>
</evidence>
<dbReference type="GO" id="GO:0005886">
    <property type="term" value="C:plasma membrane"/>
    <property type="evidence" value="ECO:0007669"/>
    <property type="project" value="UniProtKB-SubCell"/>
</dbReference>
<dbReference type="SMART" id="SM00382">
    <property type="entry name" value="AAA"/>
    <property type="match status" value="1"/>
</dbReference>
<comment type="similarity">
    <text evidence="2">Belongs to the ABC transporter superfamily.</text>
</comment>
<organism evidence="10 11">
    <name type="scientific">Thermofilum pendens (strain DSM 2475 / Hrk 5)</name>
    <dbReference type="NCBI Taxonomy" id="368408"/>
    <lineage>
        <taxon>Archaea</taxon>
        <taxon>Thermoproteota</taxon>
        <taxon>Thermoprotei</taxon>
        <taxon>Thermofilales</taxon>
        <taxon>Thermofilaceae</taxon>
        <taxon>Thermofilum</taxon>
    </lineage>
</organism>
<dbReference type="Gene3D" id="3.40.50.300">
    <property type="entry name" value="P-loop containing nucleotide triphosphate hydrolases"/>
    <property type="match status" value="1"/>
</dbReference>
<dbReference type="KEGG" id="tpe:Tpen_0904"/>
<keyword evidence="11" id="KW-1185">Reference proteome</keyword>
<sequence length="249" mass="27516">MRDEILVLEDIEAGYEGTPVIRGVSLSVRRGEKVVVMGPSGSGKSTLLKVAVLLVKPWKGRVWLDGEELTSGRVDLRKARAKTGFVFQSYNLFPHMKVIDNVALPLRIVKGYDKARAREKAASLLRQVGLAGFEEKYPLQLSGGQQQRVAIARALAMDPVILFLDEPTSALDPELKGEVLDVLLEVAKQGIAMLAVTHELDFAREAADRIVIMEHGRIIEEGPAQQILDSPSTPRVKEFLRLVRRTEAT</sequence>
<keyword evidence="5" id="KW-0547">Nucleotide-binding</keyword>
<dbReference type="GO" id="GO:0005524">
    <property type="term" value="F:ATP binding"/>
    <property type="evidence" value="ECO:0007669"/>
    <property type="project" value="UniProtKB-KW"/>
</dbReference>
<evidence type="ECO:0000259" key="9">
    <source>
        <dbReference type="PROSITE" id="PS50893"/>
    </source>
</evidence>
<dbReference type="InterPro" id="IPR003593">
    <property type="entry name" value="AAA+_ATPase"/>
</dbReference>